<evidence type="ECO:0000256" key="2">
    <source>
        <dbReference type="ARBA" id="ARBA00022574"/>
    </source>
</evidence>
<keyword evidence="5" id="KW-0175">Coiled coil</keyword>
<feature type="domain" description="Autophagy-related protein 16" evidence="7">
    <location>
        <begin position="10"/>
        <end position="200"/>
    </location>
</feature>
<dbReference type="GO" id="GO:0043495">
    <property type="term" value="F:protein-membrane adaptor activity"/>
    <property type="evidence" value="ECO:0007669"/>
    <property type="project" value="TreeGrafter"/>
</dbReference>
<gene>
    <name evidence="8" type="ORF">BINO364_LOCUS9538</name>
</gene>
<feature type="repeat" description="WD" evidence="4">
    <location>
        <begin position="323"/>
        <end position="363"/>
    </location>
</feature>
<dbReference type="SMART" id="SM00320">
    <property type="entry name" value="WD40"/>
    <property type="match status" value="2"/>
</dbReference>
<keyword evidence="3" id="KW-0677">Repeat</keyword>
<keyword evidence="9" id="KW-1185">Reference proteome</keyword>
<organism evidence="8 9">
    <name type="scientific">Brenthis ino</name>
    <name type="common">lesser marbled fritillary</name>
    <dbReference type="NCBI Taxonomy" id="405034"/>
    <lineage>
        <taxon>Eukaryota</taxon>
        <taxon>Metazoa</taxon>
        <taxon>Ecdysozoa</taxon>
        <taxon>Arthropoda</taxon>
        <taxon>Hexapoda</taxon>
        <taxon>Insecta</taxon>
        <taxon>Pterygota</taxon>
        <taxon>Neoptera</taxon>
        <taxon>Endopterygota</taxon>
        <taxon>Lepidoptera</taxon>
        <taxon>Glossata</taxon>
        <taxon>Ditrysia</taxon>
        <taxon>Papilionoidea</taxon>
        <taxon>Nymphalidae</taxon>
        <taxon>Heliconiinae</taxon>
        <taxon>Argynnini</taxon>
        <taxon>Brenthis</taxon>
    </lineage>
</organism>
<reference evidence="8" key="1">
    <citation type="submission" date="2021-12" db="EMBL/GenBank/DDBJ databases">
        <authorList>
            <person name="Martin H S."/>
        </authorList>
    </citation>
    <scope>NUCLEOTIDE SEQUENCE</scope>
</reference>
<comment type="similarity">
    <text evidence="1">Belongs to the WD repeat ATG16 family.</text>
</comment>
<dbReference type="InterPro" id="IPR045160">
    <property type="entry name" value="ATG16"/>
</dbReference>
<dbReference type="Gene3D" id="2.130.10.10">
    <property type="entry name" value="YVTN repeat-like/Quinoprotein amine dehydrogenase"/>
    <property type="match status" value="1"/>
</dbReference>
<dbReference type="InterPro" id="IPR001680">
    <property type="entry name" value="WD40_rpt"/>
</dbReference>
<feature type="non-terminal residue" evidence="8">
    <location>
        <position position="363"/>
    </location>
</feature>
<dbReference type="InterPro" id="IPR015943">
    <property type="entry name" value="WD40/YVTN_repeat-like_dom_sf"/>
</dbReference>
<dbReference type="OrthoDB" id="6262491at2759"/>
<keyword evidence="2 4" id="KW-0853">WD repeat</keyword>
<feature type="repeat" description="WD" evidence="4">
    <location>
        <begin position="278"/>
        <end position="319"/>
    </location>
</feature>
<feature type="compositionally biased region" description="Basic and acidic residues" evidence="6">
    <location>
        <begin position="234"/>
        <end position="244"/>
    </location>
</feature>
<evidence type="ECO:0000259" key="7">
    <source>
        <dbReference type="Pfam" id="PF08614"/>
    </source>
</evidence>
<dbReference type="Pfam" id="PF08614">
    <property type="entry name" value="ATG16"/>
    <property type="match status" value="1"/>
</dbReference>
<dbReference type="GO" id="GO:0034274">
    <property type="term" value="C:Atg12-Atg5-Atg16 complex"/>
    <property type="evidence" value="ECO:0007669"/>
    <property type="project" value="TreeGrafter"/>
</dbReference>
<sequence>MEGRDWRNNIISQLQTRNKRETTAFQDIIAFQSRLFDNVSTLRNENLQLTLLNERIRFSNTESVLNSGGGVTNERIQALEQKILSQQEELTSMHRRRSENAQQIINLNSRVHDLEKNLQSKDIIISENTALIASLRAEIQMYDRNMNELQGLNQMLRDEHQALQIAFAAIEDKLRKSQDENRSLVERLIKYKAKDADKMNEENEHFIKSSNPTAFFINTFGRVSFGKKSDKVRKELEEAAREGGSRNSGGSGSSSDDKIIDSMPYYTTSLPTKVALRFDAHDGEVNAVKWSPTDRLVATGGADRKVKLWDVSKLGTIESKGTLVGSNAGVMSVDFDSTGAYIVGASNDFASRVWTVGDQRLRT</sequence>
<dbReference type="GO" id="GO:0034045">
    <property type="term" value="C:phagophore assembly site membrane"/>
    <property type="evidence" value="ECO:0007669"/>
    <property type="project" value="TreeGrafter"/>
</dbReference>
<evidence type="ECO:0000256" key="1">
    <source>
        <dbReference type="ARBA" id="ARBA00009271"/>
    </source>
</evidence>
<feature type="coiled-coil region" evidence="5">
    <location>
        <begin position="132"/>
        <end position="194"/>
    </location>
</feature>
<dbReference type="InterPro" id="IPR013923">
    <property type="entry name" value="Autophagy-rel_prot_16_dom"/>
</dbReference>
<dbReference type="PROSITE" id="PS50082">
    <property type="entry name" value="WD_REPEATS_2"/>
    <property type="match status" value="2"/>
</dbReference>
<dbReference type="InterPro" id="IPR019775">
    <property type="entry name" value="WD40_repeat_CS"/>
</dbReference>
<dbReference type="Proteomes" id="UP000838878">
    <property type="component" value="Chromosome 4"/>
</dbReference>
<evidence type="ECO:0000256" key="3">
    <source>
        <dbReference type="ARBA" id="ARBA00022737"/>
    </source>
</evidence>
<dbReference type="PANTHER" id="PTHR19878">
    <property type="entry name" value="AUTOPHAGY PROTEIN 16-LIKE"/>
    <property type="match status" value="1"/>
</dbReference>
<evidence type="ECO:0000256" key="6">
    <source>
        <dbReference type="SAM" id="MobiDB-lite"/>
    </source>
</evidence>
<dbReference type="PROSITE" id="PS00678">
    <property type="entry name" value="WD_REPEATS_1"/>
    <property type="match status" value="1"/>
</dbReference>
<dbReference type="CDD" id="cd22887">
    <property type="entry name" value="Atg16_CCD"/>
    <property type="match status" value="1"/>
</dbReference>
<evidence type="ECO:0000256" key="4">
    <source>
        <dbReference type="PROSITE-ProRule" id="PRU00221"/>
    </source>
</evidence>
<dbReference type="Pfam" id="PF00400">
    <property type="entry name" value="WD40"/>
    <property type="match status" value="2"/>
</dbReference>
<dbReference type="GO" id="GO:0000421">
    <property type="term" value="C:autophagosome membrane"/>
    <property type="evidence" value="ECO:0007669"/>
    <property type="project" value="TreeGrafter"/>
</dbReference>
<dbReference type="GO" id="GO:0000045">
    <property type="term" value="P:autophagosome assembly"/>
    <property type="evidence" value="ECO:0007669"/>
    <property type="project" value="InterPro"/>
</dbReference>
<name>A0A8J9URS8_9NEOP</name>
<protein>
    <recommendedName>
        <fullName evidence="7">Autophagy-related protein 16 domain-containing protein</fullName>
    </recommendedName>
</protein>
<proteinExistence type="inferred from homology"/>
<dbReference type="PANTHER" id="PTHR19878:SF8">
    <property type="entry name" value="AUTOPHAGY-RELATED 16, ISOFORM F"/>
    <property type="match status" value="1"/>
</dbReference>
<dbReference type="InterPro" id="IPR036322">
    <property type="entry name" value="WD40_repeat_dom_sf"/>
</dbReference>
<evidence type="ECO:0000313" key="9">
    <source>
        <dbReference type="Proteomes" id="UP000838878"/>
    </source>
</evidence>
<dbReference type="SUPFAM" id="SSF50978">
    <property type="entry name" value="WD40 repeat-like"/>
    <property type="match status" value="1"/>
</dbReference>
<feature type="region of interest" description="Disordered" evidence="6">
    <location>
        <begin position="234"/>
        <end position="258"/>
    </location>
</feature>
<evidence type="ECO:0000256" key="5">
    <source>
        <dbReference type="SAM" id="Coils"/>
    </source>
</evidence>
<dbReference type="AlphaFoldDB" id="A0A8J9URS8"/>
<dbReference type="EMBL" id="OV170224">
    <property type="protein sequence ID" value="CAH0723754.1"/>
    <property type="molecule type" value="Genomic_DNA"/>
</dbReference>
<evidence type="ECO:0000313" key="8">
    <source>
        <dbReference type="EMBL" id="CAH0723754.1"/>
    </source>
</evidence>
<dbReference type="PROSITE" id="PS50294">
    <property type="entry name" value="WD_REPEATS_REGION"/>
    <property type="match status" value="2"/>
</dbReference>
<accession>A0A8J9URS8</accession>